<keyword evidence="1" id="KW-0678">Repressor</keyword>
<dbReference type="PROSITE" id="PS50937">
    <property type="entry name" value="HTH_MERR_2"/>
    <property type="match status" value="1"/>
</dbReference>
<dbReference type="GO" id="GO:0003677">
    <property type="term" value="F:DNA binding"/>
    <property type="evidence" value="ECO:0007669"/>
    <property type="project" value="UniProtKB-KW"/>
</dbReference>
<evidence type="ECO:0000256" key="2">
    <source>
        <dbReference type="ARBA" id="ARBA00023015"/>
    </source>
</evidence>
<keyword evidence="3" id="KW-0238">DNA-binding</keyword>
<protein>
    <submittedName>
        <fullName evidence="6">B12 binding domain-containing protein</fullName>
    </submittedName>
</protein>
<keyword evidence="7" id="KW-1185">Reference proteome</keyword>
<dbReference type="CDD" id="cd01104">
    <property type="entry name" value="HTH_MlrA-CarA"/>
    <property type="match status" value="1"/>
</dbReference>
<dbReference type="PANTHER" id="PTHR30204:SF69">
    <property type="entry name" value="MERR-FAMILY TRANSCRIPTIONAL REGULATOR"/>
    <property type="match status" value="1"/>
</dbReference>
<dbReference type="Proteomes" id="UP000198734">
    <property type="component" value="Unassembled WGS sequence"/>
</dbReference>
<dbReference type="AlphaFoldDB" id="A0A1I5ZIS0"/>
<sequence>MAREGVTFVSQTGMTGIYTIQQVSNVTGLSKQVIRKWEERYEFIQPERLENGYRVYSEKDVNALLRVKLLSEKGYSIKQAVDMLEKEPEQTESLFLEEPSDYKKFNDYVIQLLEKGTYCDEVEINLILQQAYHHLGLELFISKVIIPFLQEVGDRWERDEWDEYQEAVSSMSVRDYLIQIRKTFQLRDDAPLVIGACLPDEHHELPMHIVLLQFMLRGWKTVLVGASPAPGAIESLVQKLKPKLVLLSASTTLPFEKDPKLIRRLDHFASEQEHITFYLGGMGSHMYLKEKKLKSIHLSEDLEEILKK</sequence>
<dbReference type="Gene3D" id="1.10.1240.10">
    <property type="entry name" value="Methionine synthase domain"/>
    <property type="match status" value="1"/>
</dbReference>
<dbReference type="GO" id="GO:0046872">
    <property type="term" value="F:metal ion binding"/>
    <property type="evidence" value="ECO:0007669"/>
    <property type="project" value="InterPro"/>
</dbReference>
<keyword evidence="4" id="KW-0804">Transcription</keyword>
<dbReference type="SMART" id="SM00422">
    <property type="entry name" value="HTH_MERR"/>
    <property type="match status" value="1"/>
</dbReference>
<dbReference type="InterPro" id="IPR000551">
    <property type="entry name" value="MerR-type_HTH_dom"/>
</dbReference>
<keyword evidence="2" id="KW-0805">Transcription regulation</keyword>
<reference evidence="7" key="1">
    <citation type="submission" date="2016-10" db="EMBL/GenBank/DDBJ databases">
        <authorList>
            <person name="Varghese N."/>
            <person name="Submissions S."/>
        </authorList>
    </citation>
    <scope>NUCLEOTIDE SEQUENCE [LARGE SCALE GENOMIC DNA]</scope>
    <source>
        <strain evidence="7">DSM 11706</strain>
    </source>
</reference>
<dbReference type="GO" id="GO:0003700">
    <property type="term" value="F:DNA-binding transcription factor activity"/>
    <property type="evidence" value="ECO:0007669"/>
    <property type="project" value="InterPro"/>
</dbReference>
<dbReference type="PANTHER" id="PTHR30204">
    <property type="entry name" value="REDOX-CYCLING DRUG-SENSING TRANSCRIPTIONAL ACTIVATOR SOXR"/>
    <property type="match status" value="1"/>
</dbReference>
<dbReference type="InterPro" id="IPR036594">
    <property type="entry name" value="Meth_synthase_dom"/>
</dbReference>
<dbReference type="InterPro" id="IPR047057">
    <property type="entry name" value="MerR_fam"/>
</dbReference>
<dbReference type="InterPro" id="IPR036724">
    <property type="entry name" value="Cobalamin-bd_sf"/>
</dbReference>
<dbReference type="EMBL" id="FOXU01000005">
    <property type="protein sequence ID" value="SFQ56027.1"/>
    <property type="molecule type" value="Genomic_DNA"/>
</dbReference>
<dbReference type="STRING" id="126156.SAMN05421670_2707"/>
<dbReference type="InterPro" id="IPR009061">
    <property type="entry name" value="DNA-bd_dom_put_sf"/>
</dbReference>
<dbReference type="InterPro" id="IPR003759">
    <property type="entry name" value="Cbl-bd_cap"/>
</dbReference>
<dbReference type="Gene3D" id="1.10.1660.10">
    <property type="match status" value="1"/>
</dbReference>
<gene>
    <name evidence="6" type="ORF">SAMN05421670_2707</name>
</gene>
<accession>A0A1I5ZIS0</accession>
<evidence type="ECO:0000256" key="3">
    <source>
        <dbReference type="ARBA" id="ARBA00023125"/>
    </source>
</evidence>
<organism evidence="6 7">
    <name type="scientific">Psychrobacillus psychrotolerans</name>
    <dbReference type="NCBI Taxonomy" id="126156"/>
    <lineage>
        <taxon>Bacteria</taxon>
        <taxon>Bacillati</taxon>
        <taxon>Bacillota</taxon>
        <taxon>Bacilli</taxon>
        <taxon>Bacillales</taxon>
        <taxon>Bacillaceae</taxon>
        <taxon>Psychrobacillus</taxon>
    </lineage>
</organism>
<evidence type="ECO:0000313" key="6">
    <source>
        <dbReference type="EMBL" id="SFQ56027.1"/>
    </source>
</evidence>
<dbReference type="GO" id="GO:0031419">
    <property type="term" value="F:cobalamin binding"/>
    <property type="evidence" value="ECO:0007669"/>
    <property type="project" value="InterPro"/>
</dbReference>
<dbReference type="SUPFAM" id="SSF46955">
    <property type="entry name" value="Putative DNA-binding domain"/>
    <property type="match status" value="1"/>
</dbReference>
<name>A0A1I5ZIS0_9BACI</name>
<dbReference type="SUPFAM" id="SSF52242">
    <property type="entry name" value="Cobalamin (vitamin B12)-binding domain"/>
    <property type="match status" value="1"/>
</dbReference>
<dbReference type="Pfam" id="PF13411">
    <property type="entry name" value="MerR_1"/>
    <property type="match status" value="1"/>
</dbReference>
<feature type="domain" description="HTH merR-type" evidence="5">
    <location>
        <begin position="17"/>
        <end position="86"/>
    </location>
</feature>
<dbReference type="Pfam" id="PF02607">
    <property type="entry name" value="B12-binding_2"/>
    <property type="match status" value="1"/>
</dbReference>
<evidence type="ECO:0000256" key="1">
    <source>
        <dbReference type="ARBA" id="ARBA00022491"/>
    </source>
</evidence>
<evidence type="ECO:0000256" key="4">
    <source>
        <dbReference type="ARBA" id="ARBA00023163"/>
    </source>
</evidence>
<evidence type="ECO:0000259" key="5">
    <source>
        <dbReference type="PROSITE" id="PS50937"/>
    </source>
</evidence>
<dbReference type="Gene3D" id="3.40.50.280">
    <property type="entry name" value="Cobalamin-binding domain"/>
    <property type="match status" value="1"/>
</dbReference>
<evidence type="ECO:0000313" key="7">
    <source>
        <dbReference type="Proteomes" id="UP000198734"/>
    </source>
</evidence>
<proteinExistence type="predicted"/>